<organism evidence="2 3">
    <name type="scientific">Raphidocelis subcapitata</name>
    <dbReference type="NCBI Taxonomy" id="307507"/>
    <lineage>
        <taxon>Eukaryota</taxon>
        <taxon>Viridiplantae</taxon>
        <taxon>Chlorophyta</taxon>
        <taxon>core chlorophytes</taxon>
        <taxon>Chlorophyceae</taxon>
        <taxon>CS clade</taxon>
        <taxon>Sphaeropleales</taxon>
        <taxon>Selenastraceae</taxon>
        <taxon>Raphidocelis</taxon>
    </lineage>
</organism>
<protein>
    <submittedName>
        <fullName evidence="2">Uncharacterized protein</fullName>
    </submittedName>
</protein>
<dbReference type="InParanoid" id="A0A2V0P0D4"/>
<reference evidence="2 3" key="1">
    <citation type="journal article" date="2018" name="Sci. Rep.">
        <title>Raphidocelis subcapitata (=Pseudokirchneriella subcapitata) provides an insight into genome evolution and environmental adaptations in the Sphaeropleales.</title>
        <authorList>
            <person name="Suzuki S."/>
            <person name="Yamaguchi H."/>
            <person name="Nakajima N."/>
            <person name="Kawachi M."/>
        </authorList>
    </citation>
    <scope>NUCLEOTIDE SEQUENCE [LARGE SCALE GENOMIC DNA]</scope>
    <source>
        <strain evidence="2 3">NIES-35</strain>
    </source>
</reference>
<sequence length="455" mass="46782">MPRTVGLRSETRSLLSTWDASLLPAAFPPPPGAAAGTGTAAPGDPALLHEHTRRQRLRGAAAAQAAAEGLQRLELLLRDQRRCGAGPLAAPLAAVSAGAAVPLHTQLLPPLPAAGVAPRTESLAAVGTWLRQRRRQADAAAREYPLHPLPALPPPRARDQQQCGTALPRLAGAKSAAVPSPRAAAGSLGAQGTGACADAAGTPRIALGALSPGRLQPGLQQPQQQEQRERRVPQHLIKAPPAALEPEDSTWDPSAPDPALAAAAQPRPRRACGGGHAERRVQLLLRELREEPSARAALAHRLAAYRAAEAPARRARGGLLRTNREESNLTTEQRTALARAHAAARHAREERARTAAEQQRREAERAARLEARQREERRAARLAAAQGGTARAAAASGAEAAGSRERRRRGCEGDSGGPPSGAAAAAAAGEGSAAAEAAAGGGSTATADVAEGGGV</sequence>
<evidence type="ECO:0000256" key="1">
    <source>
        <dbReference type="SAM" id="MobiDB-lite"/>
    </source>
</evidence>
<evidence type="ECO:0000313" key="2">
    <source>
        <dbReference type="EMBL" id="GBF90647.1"/>
    </source>
</evidence>
<feature type="region of interest" description="Disordered" evidence="1">
    <location>
        <begin position="209"/>
        <end position="274"/>
    </location>
</feature>
<feature type="compositionally biased region" description="Low complexity" evidence="1">
    <location>
        <begin position="212"/>
        <end position="225"/>
    </location>
</feature>
<comment type="caution">
    <text evidence="2">The sequence shown here is derived from an EMBL/GenBank/DDBJ whole genome shotgun (WGS) entry which is preliminary data.</text>
</comment>
<name>A0A2V0P0D4_9CHLO</name>
<accession>A0A2V0P0D4</accession>
<dbReference type="Proteomes" id="UP000247498">
    <property type="component" value="Unassembled WGS sequence"/>
</dbReference>
<feature type="compositionally biased region" description="Low complexity" evidence="1">
    <location>
        <begin position="253"/>
        <end position="266"/>
    </location>
</feature>
<dbReference type="AlphaFoldDB" id="A0A2V0P0D4"/>
<gene>
    <name evidence="2" type="ORF">Rsub_03219</name>
</gene>
<feature type="region of interest" description="Disordered" evidence="1">
    <location>
        <begin position="26"/>
        <end position="45"/>
    </location>
</feature>
<feature type="compositionally biased region" description="Low complexity" evidence="1">
    <location>
        <begin position="381"/>
        <end position="401"/>
    </location>
</feature>
<feature type="compositionally biased region" description="Basic and acidic residues" evidence="1">
    <location>
        <begin position="346"/>
        <end position="379"/>
    </location>
</feature>
<feature type="compositionally biased region" description="Low complexity" evidence="1">
    <location>
        <begin position="420"/>
        <end position="438"/>
    </location>
</feature>
<dbReference type="EMBL" id="BDRX01000018">
    <property type="protein sequence ID" value="GBF90647.1"/>
    <property type="molecule type" value="Genomic_DNA"/>
</dbReference>
<feature type="region of interest" description="Disordered" evidence="1">
    <location>
        <begin position="340"/>
        <end position="455"/>
    </location>
</feature>
<evidence type="ECO:0000313" key="3">
    <source>
        <dbReference type="Proteomes" id="UP000247498"/>
    </source>
</evidence>
<proteinExistence type="predicted"/>
<feature type="compositionally biased region" description="Low complexity" evidence="1">
    <location>
        <begin position="33"/>
        <end position="45"/>
    </location>
</feature>
<keyword evidence="3" id="KW-1185">Reference proteome</keyword>